<comment type="caution">
    <text evidence="8">The sequence shown here is derived from an EMBL/GenBank/DDBJ whole genome shotgun (WGS) entry which is preliminary data.</text>
</comment>
<keyword evidence="4 5" id="KW-0720">Serine protease</keyword>
<gene>
    <name evidence="8" type="ORF">HMPREF9629_01194</name>
</gene>
<dbReference type="Gene3D" id="3.30.750.44">
    <property type="match status" value="1"/>
</dbReference>
<protein>
    <recommendedName>
        <fullName evidence="7">PDZ domain-containing protein</fullName>
    </recommendedName>
</protein>
<dbReference type="GO" id="GO:0030288">
    <property type="term" value="C:outer membrane-bounded periplasmic space"/>
    <property type="evidence" value="ECO:0007669"/>
    <property type="project" value="TreeGrafter"/>
</dbReference>
<dbReference type="SUPFAM" id="SSF52096">
    <property type="entry name" value="ClpP/crotonase"/>
    <property type="match status" value="1"/>
</dbReference>
<dbReference type="GO" id="GO:0008236">
    <property type="term" value="F:serine-type peptidase activity"/>
    <property type="evidence" value="ECO:0007669"/>
    <property type="project" value="UniProtKB-KW"/>
</dbReference>
<name>G9WYE3_9FIRM</name>
<dbReference type="PANTHER" id="PTHR32060:SF30">
    <property type="entry name" value="CARBOXY-TERMINAL PROCESSING PROTEASE CTPA"/>
    <property type="match status" value="1"/>
</dbReference>
<reference evidence="8 9" key="1">
    <citation type="submission" date="2011-08" db="EMBL/GenBank/DDBJ databases">
        <title>The Genome Sequence of Eubacteriaceae bacterium ACC19a.</title>
        <authorList>
            <consortium name="The Broad Institute Genome Sequencing Platform"/>
            <person name="Earl A."/>
            <person name="Ward D."/>
            <person name="Feldgarden M."/>
            <person name="Gevers D."/>
            <person name="Sizova M."/>
            <person name="Hazen A."/>
            <person name="Epstein S."/>
            <person name="Young S.K."/>
            <person name="Zeng Q."/>
            <person name="Gargeya S."/>
            <person name="Fitzgerald M."/>
            <person name="Haas B."/>
            <person name="Abouelleil A."/>
            <person name="Alvarado L."/>
            <person name="Arachchi H.M."/>
            <person name="Berlin A."/>
            <person name="Brown A."/>
            <person name="Chapman S.B."/>
            <person name="Chen Z."/>
            <person name="Dunbar C."/>
            <person name="Freedman E."/>
            <person name="Gearin G."/>
            <person name="Gellesch M."/>
            <person name="Goldberg J."/>
            <person name="Griggs A."/>
            <person name="Gujja S."/>
            <person name="Heiman D."/>
            <person name="Howarth C."/>
            <person name="Larson L."/>
            <person name="Lui A."/>
            <person name="MacDonald P.J.P."/>
            <person name="Montmayeur A."/>
            <person name="Murphy C."/>
            <person name="Neiman D."/>
            <person name="Pearson M."/>
            <person name="Priest M."/>
            <person name="Roberts A."/>
            <person name="Saif S."/>
            <person name="Shea T."/>
            <person name="Shenoy N."/>
            <person name="Sisk P."/>
            <person name="Stolte C."/>
            <person name="Sykes S."/>
            <person name="Wortman J."/>
            <person name="Nusbaum C."/>
            <person name="Birren B."/>
        </authorList>
    </citation>
    <scope>NUCLEOTIDE SEQUENCE [LARGE SCALE GENOMIC DNA]</scope>
    <source>
        <strain evidence="8 9">ACC19a</strain>
    </source>
</reference>
<evidence type="ECO:0000313" key="9">
    <source>
        <dbReference type="Proteomes" id="UP000006437"/>
    </source>
</evidence>
<dbReference type="GO" id="GO:0006508">
    <property type="term" value="P:proteolysis"/>
    <property type="evidence" value="ECO:0007669"/>
    <property type="project" value="UniProtKB-KW"/>
</dbReference>
<dbReference type="RefSeq" id="WP_009525429.1">
    <property type="nucleotide sequence ID" value="NZ_JH414551.1"/>
</dbReference>
<dbReference type="InterPro" id="IPR029045">
    <property type="entry name" value="ClpP/crotonase-like_dom_sf"/>
</dbReference>
<accession>G9WYE3</accession>
<dbReference type="PANTHER" id="PTHR32060">
    <property type="entry name" value="TAIL-SPECIFIC PROTEASE"/>
    <property type="match status" value="1"/>
</dbReference>
<dbReference type="InterPro" id="IPR041489">
    <property type="entry name" value="PDZ_6"/>
</dbReference>
<dbReference type="GO" id="GO:0007165">
    <property type="term" value="P:signal transduction"/>
    <property type="evidence" value="ECO:0007669"/>
    <property type="project" value="TreeGrafter"/>
</dbReference>
<evidence type="ECO:0000256" key="5">
    <source>
        <dbReference type="RuleBase" id="RU004404"/>
    </source>
</evidence>
<keyword evidence="6" id="KW-0472">Membrane</keyword>
<keyword evidence="6" id="KW-1133">Transmembrane helix</keyword>
<keyword evidence="2 5" id="KW-0645">Protease</keyword>
<dbReference type="Proteomes" id="UP000006437">
    <property type="component" value="Unassembled WGS sequence"/>
</dbReference>
<dbReference type="InterPro" id="IPR001478">
    <property type="entry name" value="PDZ"/>
</dbReference>
<dbReference type="SMART" id="SM00245">
    <property type="entry name" value="TSPc"/>
    <property type="match status" value="1"/>
</dbReference>
<dbReference type="InterPro" id="IPR004447">
    <property type="entry name" value="Peptidase_S41A"/>
</dbReference>
<dbReference type="Gene3D" id="2.30.42.10">
    <property type="match status" value="1"/>
</dbReference>
<dbReference type="CDD" id="cd07560">
    <property type="entry name" value="Peptidase_S41_CPP"/>
    <property type="match status" value="1"/>
</dbReference>
<dbReference type="AlphaFoldDB" id="G9WYE3"/>
<evidence type="ECO:0000256" key="3">
    <source>
        <dbReference type="ARBA" id="ARBA00022801"/>
    </source>
</evidence>
<dbReference type="PROSITE" id="PS50106">
    <property type="entry name" value="PDZ"/>
    <property type="match status" value="1"/>
</dbReference>
<dbReference type="BioCyc" id="EBAC796937-HMP:GMGH-1196-MONOMER"/>
<dbReference type="GO" id="GO:0004175">
    <property type="term" value="F:endopeptidase activity"/>
    <property type="evidence" value="ECO:0007669"/>
    <property type="project" value="TreeGrafter"/>
</dbReference>
<keyword evidence="3 5" id="KW-0378">Hydrolase</keyword>
<evidence type="ECO:0000256" key="1">
    <source>
        <dbReference type="ARBA" id="ARBA00009179"/>
    </source>
</evidence>
<feature type="transmembrane region" description="Helical" evidence="6">
    <location>
        <begin position="12"/>
        <end position="34"/>
    </location>
</feature>
<dbReference type="NCBIfam" id="TIGR00225">
    <property type="entry name" value="prc"/>
    <property type="match status" value="1"/>
</dbReference>
<dbReference type="Pfam" id="PF17820">
    <property type="entry name" value="PDZ_6"/>
    <property type="match status" value="1"/>
</dbReference>
<evidence type="ECO:0000256" key="4">
    <source>
        <dbReference type="ARBA" id="ARBA00022825"/>
    </source>
</evidence>
<keyword evidence="6" id="KW-0812">Transmembrane</keyword>
<dbReference type="SUPFAM" id="SSF50156">
    <property type="entry name" value="PDZ domain-like"/>
    <property type="match status" value="1"/>
</dbReference>
<evidence type="ECO:0000313" key="8">
    <source>
        <dbReference type="EMBL" id="EHL16647.1"/>
    </source>
</evidence>
<comment type="similarity">
    <text evidence="1 5">Belongs to the peptidase S41A family.</text>
</comment>
<dbReference type="EMBL" id="AFZE01000002">
    <property type="protein sequence ID" value="EHL16647.1"/>
    <property type="molecule type" value="Genomic_DNA"/>
</dbReference>
<dbReference type="CDD" id="cd06782">
    <property type="entry name" value="cpPDZ_CPP-like"/>
    <property type="match status" value="1"/>
</dbReference>
<proteinExistence type="inferred from homology"/>
<dbReference type="HOGENOM" id="CLU_017295_3_2_9"/>
<dbReference type="InterPro" id="IPR005151">
    <property type="entry name" value="Tail-specific_protease"/>
</dbReference>
<evidence type="ECO:0000256" key="6">
    <source>
        <dbReference type="SAM" id="Phobius"/>
    </source>
</evidence>
<dbReference type="MEROPS" id="S41.004"/>
<organism evidence="8 9">
    <name type="scientific">Peptoanaerobacter stomatis</name>
    <dbReference type="NCBI Taxonomy" id="796937"/>
    <lineage>
        <taxon>Bacteria</taxon>
        <taxon>Bacillati</taxon>
        <taxon>Bacillota</taxon>
        <taxon>Clostridia</taxon>
        <taxon>Peptostreptococcales</taxon>
        <taxon>Filifactoraceae</taxon>
        <taxon>Peptoanaerobacter</taxon>
    </lineage>
</organism>
<dbReference type="PATRIC" id="fig|796937.3.peg.387"/>
<feature type="domain" description="PDZ" evidence="7">
    <location>
        <begin position="98"/>
        <end position="162"/>
    </location>
</feature>
<sequence length="389" mass="42952">MENNLKSNKKQLLFNIITGALAGVLVFVSLTVFFTKTYGLTLQEYKDISAFKEFTQKYYYENTDNVDFKTGIRKGIIDSLNDPYSKYLTKEEFDKTMEDTTGEFVGIGVYIAPTENNTIAVVSPIKGSPAEKVGIKSGDIIESINGKKYDGKHMEDAVKQMRGKAGEKVVIGILDKNGKRKEYTVIKSPIHPQTVGSKVIDNNIGYVQIISFEGKTAEEFRKNYEDLKKKNIKGLIIDLRSNPGGLVDQVLDIADQILPRANIVYTNNKDDEKEYFNSDEKESITLPIVVLVNEGSASASEILSGALQDNKAATIVGQQTYGKGVIQSVLQMGDDGGLILTTAQYFTPNGHIVHGKGIIPDVKVESSQNTKNKDVQLEKAIEVMKGKIK</sequence>
<dbReference type="InterPro" id="IPR036034">
    <property type="entry name" value="PDZ_sf"/>
</dbReference>
<evidence type="ECO:0000256" key="2">
    <source>
        <dbReference type="ARBA" id="ARBA00022670"/>
    </source>
</evidence>
<dbReference type="Pfam" id="PF03572">
    <property type="entry name" value="Peptidase_S41"/>
    <property type="match status" value="1"/>
</dbReference>
<dbReference type="Gene3D" id="3.90.226.10">
    <property type="entry name" value="2-enoyl-CoA Hydratase, Chain A, domain 1"/>
    <property type="match status" value="1"/>
</dbReference>
<dbReference type="SMART" id="SM00228">
    <property type="entry name" value="PDZ"/>
    <property type="match status" value="1"/>
</dbReference>
<evidence type="ECO:0000259" key="7">
    <source>
        <dbReference type="PROSITE" id="PS50106"/>
    </source>
</evidence>